<accession>A0ACB9MQG2</accession>
<evidence type="ECO:0000313" key="2">
    <source>
        <dbReference type="Proteomes" id="UP001057402"/>
    </source>
</evidence>
<protein>
    <submittedName>
        <fullName evidence="1">Uncharacterized protein</fullName>
    </submittedName>
</protein>
<proteinExistence type="predicted"/>
<name>A0ACB9MQG2_9MYRT</name>
<reference evidence="2" key="1">
    <citation type="journal article" date="2023" name="Front. Plant Sci.">
        <title>Chromosomal-level genome assembly of Melastoma candidum provides insights into trichome evolution.</title>
        <authorList>
            <person name="Zhong Y."/>
            <person name="Wu W."/>
            <person name="Sun C."/>
            <person name="Zou P."/>
            <person name="Liu Y."/>
            <person name="Dai S."/>
            <person name="Zhou R."/>
        </authorList>
    </citation>
    <scope>NUCLEOTIDE SEQUENCE [LARGE SCALE GENOMIC DNA]</scope>
</reference>
<dbReference type="EMBL" id="CM042888">
    <property type="protein sequence ID" value="KAI4326515.1"/>
    <property type="molecule type" value="Genomic_DNA"/>
</dbReference>
<organism evidence="1 2">
    <name type="scientific">Melastoma candidum</name>
    <dbReference type="NCBI Taxonomy" id="119954"/>
    <lineage>
        <taxon>Eukaryota</taxon>
        <taxon>Viridiplantae</taxon>
        <taxon>Streptophyta</taxon>
        <taxon>Embryophyta</taxon>
        <taxon>Tracheophyta</taxon>
        <taxon>Spermatophyta</taxon>
        <taxon>Magnoliopsida</taxon>
        <taxon>eudicotyledons</taxon>
        <taxon>Gunneridae</taxon>
        <taxon>Pentapetalae</taxon>
        <taxon>rosids</taxon>
        <taxon>malvids</taxon>
        <taxon>Myrtales</taxon>
        <taxon>Melastomataceae</taxon>
        <taxon>Melastomatoideae</taxon>
        <taxon>Melastomateae</taxon>
        <taxon>Melastoma</taxon>
    </lineage>
</organism>
<evidence type="ECO:0000313" key="1">
    <source>
        <dbReference type="EMBL" id="KAI4326515.1"/>
    </source>
</evidence>
<sequence>MIWMGRCHFQGVFPRIHGNLLAEMPFIGTRYMFRRQGMCRCLLTALESILCTLKVEKLIIPPIDELKEMWTSVFGFKPARGELRKRMRNMNILAFPCVDMLQKQLSIPPAMGDNVISPKGNFITFTCYLYSYDL</sequence>
<keyword evidence="2" id="KW-1185">Reference proteome</keyword>
<gene>
    <name evidence="1" type="ORF">MLD38_031822</name>
</gene>
<dbReference type="Proteomes" id="UP001057402">
    <property type="component" value="Chromosome 9"/>
</dbReference>
<comment type="caution">
    <text evidence="1">The sequence shown here is derived from an EMBL/GenBank/DDBJ whole genome shotgun (WGS) entry which is preliminary data.</text>
</comment>